<dbReference type="Proteomes" id="UP000192320">
    <property type="component" value="Unassembled WGS sequence"/>
</dbReference>
<name>A0AA91M7X6_9MYCO</name>
<keyword evidence="1" id="KW-1133">Transmembrane helix</keyword>
<sequence length="99" mass="10981">MQRLWPRLLPTCATALLLQCRRQRSPCTWPGRSLGPAARTERSTPTETVRCTEGRVHAVLTILASFFTAGRRRGWLVPAAGWALLAVDLLALAIAFRPE</sequence>
<dbReference type="EMBL" id="MVHZ01000004">
    <property type="protein sequence ID" value="ORB02605.1"/>
    <property type="molecule type" value="Genomic_DNA"/>
</dbReference>
<gene>
    <name evidence="2" type="ORF">BST33_05790</name>
</gene>
<keyword evidence="3" id="KW-1185">Reference proteome</keyword>
<keyword evidence="1" id="KW-0472">Membrane</keyword>
<accession>A0AA91M7X6</accession>
<organism evidence="2 3">
    <name type="scientific">Mycolicibacter minnesotensis</name>
    <dbReference type="NCBI Taxonomy" id="1118379"/>
    <lineage>
        <taxon>Bacteria</taxon>
        <taxon>Bacillati</taxon>
        <taxon>Actinomycetota</taxon>
        <taxon>Actinomycetes</taxon>
        <taxon>Mycobacteriales</taxon>
        <taxon>Mycobacteriaceae</taxon>
        <taxon>Mycolicibacter</taxon>
    </lineage>
</organism>
<evidence type="ECO:0000313" key="2">
    <source>
        <dbReference type="EMBL" id="ORB02605.1"/>
    </source>
</evidence>
<keyword evidence="1" id="KW-0812">Transmembrane</keyword>
<feature type="transmembrane region" description="Helical" evidence="1">
    <location>
        <begin position="75"/>
        <end position="96"/>
    </location>
</feature>
<proteinExistence type="predicted"/>
<protein>
    <submittedName>
        <fullName evidence="2">Uncharacterized protein</fullName>
    </submittedName>
</protein>
<evidence type="ECO:0000313" key="3">
    <source>
        <dbReference type="Proteomes" id="UP000192320"/>
    </source>
</evidence>
<evidence type="ECO:0000256" key="1">
    <source>
        <dbReference type="SAM" id="Phobius"/>
    </source>
</evidence>
<reference evidence="2 3" key="1">
    <citation type="submission" date="2017-02" db="EMBL/GenBank/DDBJ databases">
        <title>The new phylogeny of genus Mycobacterium.</title>
        <authorList>
            <person name="Tortoli E."/>
            <person name="Trovato A."/>
            <person name="Cirillo D.M."/>
        </authorList>
    </citation>
    <scope>NUCLEOTIDE SEQUENCE [LARGE SCALE GENOMIC DNA]</scope>
    <source>
        <strain evidence="2 3">DSM 45633</strain>
    </source>
</reference>
<comment type="caution">
    <text evidence="2">The sequence shown here is derived from an EMBL/GenBank/DDBJ whole genome shotgun (WGS) entry which is preliminary data.</text>
</comment>
<dbReference type="AlphaFoldDB" id="A0AA91M7X6"/>